<evidence type="ECO:0000256" key="1">
    <source>
        <dbReference type="SAM" id="MobiDB-lite"/>
    </source>
</evidence>
<accession>A0A8S1DIR4</accession>
<keyword evidence="3" id="KW-1185">Reference proteome</keyword>
<dbReference type="EMBL" id="CADEPI010000151">
    <property type="protein sequence ID" value="CAB3377793.1"/>
    <property type="molecule type" value="Genomic_DNA"/>
</dbReference>
<dbReference type="OrthoDB" id="8197578at2759"/>
<sequence>MGALTNRIIKEQVMLTPDFYQHLFVLFLLRASTFLRYTHGTFARNTILSKMQLRSALCVFLLCVALSSAAPQRSRLQQRQNDPEDEQPIDEATPSDLDELENEVAAAAAANLAARAIKLEQRLEDEILAAAVLNLKEKDPERRALRTQELSEMVRRDKRTVQAITGLLGASSSAGGTFAAGAGNAALTLAQGAGTAAVGAAQDIAARGSSATALVGSLISSVLGASSSAASSAATAVGSRVLGIGGAPDPNAAPVDPSAAGGAFSPLRLLSDSVSAVLRVKFSIFRTLFSLVSGVAASSSSAASGAAGAA</sequence>
<evidence type="ECO:0000313" key="2">
    <source>
        <dbReference type="EMBL" id="CAB3377793.1"/>
    </source>
</evidence>
<feature type="region of interest" description="Disordered" evidence="1">
    <location>
        <begin position="73"/>
        <end position="95"/>
    </location>
</feature>
<evidence type="ECO:0000313" key="3">
    <source>
        <dbReference type="Proteomes" id="UP000494165"/>
    </source>
</evidence>
<comment type="caution">
    <text evidence="2">The sequence shown here is derived from an EMBL/GenBank/DDBJ whole genome shotgun (WGS) entry which is preliminary data.</text>
</comment>
<proteinExistence type="predicted"/>
<protein>
    <submittedName>
        <fullName evidence="2">Uncharacterized protein</fullName>
    </submittedName>
</protein>
<organism evidence="2 3">
    <name type="scientific">Cloeon dipterum</name>
    <dbReference type="NCBI Taxonomy" id="197152"/>
    <lineage>
        <taxon>Eukaryota</taxon>
        <taxon>Metazoa</taxon>
        <taxon>Ecdysozoa</taxon>
        <taxon>Arthropoda</taxon>
        <taxon>Hexapoda</taxon>
        <taxon>Insecta</taxon>
        <taxon>Pterygota</taxon>
        <taxon>Palaeoptera</taxon>
        <taxon>Ephemeroptera</taxon>
        <taxon>Pisciforma</taxon>
        <taxon>Baetidae</taxon>
        <taxon>Cloeon</taxon>
    </lineage>
</organism>
<dbReference type="Proteomes" id="UP000494165">
    <property type="component" value="Unassembled WGS sequence"/>
</dbReference>
<dbReference type="AlphaFoldDB" id="A0A8S1DIR4"/>
<gene>
    <name evidence="2" type="ORF">CLODIP_2_CD00174</name>
</gene>
<name>A0A8S1DIR4_9INSE</name>
<reference evidence="2 3" key="1">
    <citation type="submission" date="2020-04" db="EMBL/GenBank/DDBJ databases">
        <authorList>
            <person name="Alioto T."/>
            <person name="Alioto T."/>
            <person name="Gomez Garrido J."/>
        </authorList>
    </citation>
    <scope>NUCLEOTIDE SEQUENCE [LARGE SCALE GENOMIC DNA]</scope>
</reference>